<keyword evidence="3" id="KW-0564">Palmitate</keyword>
<organism evidence="7 8">
    <name type="scientific">Kangiella japonica</name>
    <dbReference type="NCBI Taxonomy" id="647384"/>
    <lineage>
        <taxon>Bacteria</taxon>
        <taxon>Pseudomonadati</taxon>
        <taxon>Pseudomonadota</taxon>
        <taxon>Gammaproteobacteria</taxon>
        <taxon>Kangiellales</taxon>
        <taxon>Kangiellaceae</taxon>
        <taxon>Kangiella</taxon>
    </lineage>
</organism>
<evidence type="ECO:0000256" key="4">
    <source>
        <dbReference type="ARBA" id="ARBA00023288"/>
    </source>
</evidence>
<dbReference type="PROSITE" id="PS51257">
    <property type="entry name" value="PROKAR_LIPOPROTEIN"/>
    <property type="match status" value="1"/>
</dbReference>
<name>A0ABN0T008_9GAMM</name>
<evidence type="ECO:0000313" key="8">
    <source>
        <dbReference type="Proteomes" id="UP001501221"/>
    </source>
</evidence>
<feature type="signal peptide" evidence="5">
    <location>
        <begin position="1"/>
        <end position="22"/>
    </location>
</feature>
<evidence type="ECO:0000313" key="7">
    <source>
        <dbReference type="EMBL" id="GAA0207799.1"/>
    </source>
</evidence>
<dbReference type="Gene3D" id="2.40.128.200">
    <property type="match status" value="1"/>
</dbReference>
<evidence type="ECO:0000259" key="6">
    <source>
        <dbReference type="Pfam" id="PF09864"/>
    </source>
</evidence>
<comment type="caution">
    <text evidence="7">The sequence shown here is derived from an EMBL/GenBank/DDBJ whole genome shotgun (WGS) entry which is preliminary data.</text>
</comment>
<accession>A0ABN0T008</accession>
<sequence>MKKLIQIAMISMLVLAACNDNAENSNEESRDDTQQMATQVTQYECDSGEAIDVSYTSNETAKVTYQGQDYAMKIAVSGSGASYVGGKYEWWVKGDGPDAEGTLFEHNDDDTTGDIVERCNGAKATV</sequence>
<dbReference type="EMBL" id="BAAAFM010000003">
    <property type="protein sequence ID" value="GAA0207799.1"/>
    <property type="molecule type" value="Genomic_DNA"/>
</dbReference>
<dbReference type="SUPFAM" id="SSF141488">
    <property type="entry name" value="YdhA-like"/>
    <property type="match status" value="1"/>
</dbReference>
<dbReference type="RefSeq" id="WP_343988607.1">
    <property type="nucleotide sequence ID" value="NZ_BAAAFM010000003.1"/>
</dbReference>
<reference evidence="7 8" key="1">
    <citation type="journal article" date="2019" name="Int. J. Syst. Evol. Microbiol.">
        <title>The Global Catalogue of Microorganisms (GCM) 10K type strain sequencing project: providing services to taxonomists for standard genome sequencing and annotation.</title>
        <authorList>
            <consortium name="The Broad Institute Genomics Platform"/>
            <consortium name="The Broad Institute Genome Sequencing Center for Infectious Disease"/>
            <person name="Wu L."/>
            <person name="Ma J."/>
        </authorList>
    </citation>
    <scope>NUCLEOTIDE SEQUENCE [LARGE SCALE GENOMIC DNA]</scope>
    <source>
        <strain evidence="7 8">JCM 16211</strain>
    </source>
</reference>
<dbReference type="Proteomes" id="UP001501221">
    <property type="component" value="Unassembled WGS sequence"/>
</dbReference>
<protein>
    <recommendedName>
        <fullName evidence="6">C-type lysozyme inhibitor domain-containing protein</fullName>
    </recommendedName>
</protein>
<dbReference type="InterPro" id="IPR036328">
    <property type="entry name" value="MliC_sf"/>
</dbReference>
<evidence type="ECO:0000256" key="1">
    <source>
        <dbReference type="ARBA" id="ARBA00022729"/>
    </source>
</evidence>
<evidence type="ECO:0000256" key="5">
    <source>
        <dbReference type="SAM" id="SignalP"/>
    </source>
</evidence>
<dbReference type="Pfam" id="PF09864">
    <property type="entry name" value="MliC"/>
    <property type="match status" value="1"/>
</dbReference>
<keyword evidence="1 5" id="KW-0732">Signal</keyword>
<keyword evidence="8" id="KW-1185">Reference proteome</keyword>
<evidence type="ECO:0000256" key="3">
    <source>
        <dbReference type="ARBA" id="ARBA00023139"/>
    </source>
</evidence>
<proteinExistence type="predicted"/>
<keyword evidence="2" id="KW-0472">Membrane</keyword>
<dbReference type="InterPro" id="IPR018660">
    <property type="entry name" value="MliC"/>
</dbReference>
<feature type="chain" id="PRO_5046215838" description="C-type lysozyme inhibitor domain-containing protein" evidence="5">
    <location>
        <begin position="23"/>
        <end position="126"/>
    </location>
</feature>
<evidence type="ECO:0000256" key="2">
    <source>
        <dbReference type="ARBA" id="ARBA00023136"/>
    </source>
</evidence>
<keyword evidence="4" id="KW-0449">Lipoprotein</keyword>
<gene>
    <name evidence="7" type="ORF">GCM10009123_14120</name>
</gene>
<feature type="domain" description="C-type lysozyme inhibitor" evidence="6">
    <location>
        <begin position="43"/>
        <end position="110"/>
    </location>
</feature>